<dbReference type="PANTHER" id="PTHR34219">
    <property type="entry name" value="IRON-REGULATED INNER MEMBRANE PROTEIN-RELATED"/>
    <property type="match status" value="1"/>
</dbReference>
<accession>A0A926Y105</accession>
<feature type="domain" description="PepSY" evidence="3">
    <location>
        <begin position="73"/>
        <end position="125"/>
    </location>
</feature>
<name>A0A926Y105_9BACT</name>
<dbReference type="Pfam" id="PF03413">
    <property type="entry name" value="PepSY"/>
    <property type="match status" value="1"/>
</dbReference>
<dbReference type="RefSeq" id="WP_190890061.1">
    <property type="nucleotide sequence ID" value="NZ_JACWZY010000026.1"/>
</dbReference>
<gene>
    <name evidence="4" type="ORF">IC229_24970</name>
</gene>
<evidence type="ECO:0000256" key="2">
    <source>
        <dbReference type="SAM" id="Phobius"/>
    </source>
</evidence>
<dbReference type="Pfam" id="PF03929">
    <property type="entry name" value="PepSY_TM"/>
    <property type="match status" value="1"/>
</dbReference>
<feature type="transmembrane region" description="Helical" evidence="2">
    <location>
        <begin position="209"/>
        <end position="229"/>
    </location>
</feature>
<feature type="transmembrane region" description="Helical" evidence="2">
    <location>
        <begin position="365"/>
        <end position="386"/>
    </location>
</feature>
<proteinExistence type="predicted"/>
<comment type="caution">
    <text evidence="4">The sequence shown here is derived from an EMBL/GenBank/DDBJ whole genome shotgun (WGS) entry which is preliminary data.</text>
</comment>
<sequence>MGTKTVSKNKESSRSLFYRISAWLHLWLGLVTGIIMVIVCLTGCIWVFQEEITSMFIEPEANVARQNKEILRPSQLMAIAEREYPGKKASYALYHQGTAVEVTIGGRGKEGGTLKVNPYTGEIISNKARKKGEVNFFRWILNGHRFLWMPPKIGRPIVNYSTLIFVFTLITGMVLWWPKKWTKSTRHRSFAIKWNGSAKRVNYDLHNVLGFYSLFLLAALGMTGMVYGIEWFSKGLYWTTSGGKVLADYRPSLSDTLQNSRPYTPAQAADIAWQKVAHNHPDSKGFYLTFPDTAERKSPIYVTVYPSLGKFYDLQSYNFDQFTLKELPRRAAFDKPFSESDFGDKLRRMNYDIHVGTILGLPGKVLAFFVSLIGASLPITGFIVWWGKRSKKGKKKDKKAKAQPPTATRNDTPKPAFKPGVTRPATLPKPQEPVVQFSRINDVTPARPPFLKNRQSGPSPFGNQVG</sequence>
<dbReference type="InterPro" id="IPR005625">
    <property type="entry name" value="PepSY-ass_TM"/>
</dbReference>
<organism evidence="4 5">
    <name type="scientific">Spirosoma profusum</name>
    <dbReference type="NCBI Taxonomy" id="2771354"/>
    <lineage>
        <taxon>Bacteria</taxon>
        <taxon>Pseudomonadati</taxon>
        <taxon>Bacteroidota</taxon>
        <taxon>Cytophagia</taxon>
        <taxon>Cytophagales</taxon>
        <taxon>Cytophagaceae</taxon>
        <taxon>Spirosoma</taxon>
    </lineage>
</organism>
<protein>
    <submittedName>
        <fullName evidence="4">PepSY domain-containing protein</fullName>
    </submittedName>
</protein>
<dbReference type="AlphaFoldDB" id="A0A926Y105"/>
<evidence type="ECO:0000313" key="4">
    <source>
        <dbReference type="EMBL" id="MBD2703921.1"/>
    </source>
</evidence>
<keyword evidence="5" id="KW-1185">Reference proteome</keyword>
<keyword evidence="2" id="KW-1133">Transmembrane helix</keyword>
<dbReference type="PANTHER" id="PTHR34219:SF3">
    <property type="entry name" value="BLL7967 PROTEIN"/>
    <property type="match status" value="1"/>
</dbReference>
<keyword evidence="2" id="KW-0472">Membrane</keyword>
<dbReference type="Proteomes" id="UP000598820">
    <property type="component" value="Unassembled WGS sequence"/>
</dbReference>
<feature type="region of interest" description="Disordered" evidence="1">
    <location>
        <begin position="394"/>
        <end position="466"/>
    </location>
</feature>
<feature type="transmembrane region" description="Helical" evidence="2">
    <location>
        <begin position="157"/>
        <end position="178"/>
    </location>
</feature>
<keyword evidence="2" id="KW-0812">Transmembrane</keyword>
<dbReference type="InterPro" id="IPR025711">
    <property type="entry name" value="PepSY"/>
</dbReference>
<evidence type="ECO:0000256" key="1">
    <source>
        <dbReference type="SAM" id="MobiDB-lite"/>
    </source>
</evidence>
<reference evidence="4" key="1">
    <citation type="submission" date="2020-09" db="EMBL/GenBank/DDBJ databases">
        <authorList>
            <person name="Kim M.K."/>
        </authorList>
    </citation>
    <scope>NUCLEOTIDE SEQUENCE</scope>
    <source>
        <strain evidence="4">BT702</strain>
    </source>
</reference>
<feature type="transmembrane region" description="Helical" evidence="2">
    <location>
        <begin position="21"/>
        <end position="48"/>
    </location>
</feature>
<evidence type="ECO:0000313" key="5">
    <source>
        <dbReference type="Proteomes" id="UP000598820"/>
    </source>
</evidence>
<dbReference type="EMBL" id="JACWZY010000026">
    <property type="protein sequence ID" value="MBD2703921.1"/>
    <property type="molecule type" value="Genomic_DNA"/>
</dbReference>
<evidence type="ECO:0000259" key="3">
    <source>
        <dbReference type="Pfam" id="PF03413"/>
    </source>
</evidence>
<feature type="compositionally biased region" description="Polar residues" evidence="1">
    <location>
        <begin position="453"/>
        <end position="466"/>
    </location>
</feature>